<dbReference type="AlphaFoldDB" id="A0A6I1MQ62"/>
<evidence type="ECO:0000313" key="2">
    <source>
        <dbReference type="Proteomes" id="UP000430345"/>
    </source>
</evidence>
<dbReference type="RefSeq" id="WP_152890805.1">
    <property type="nucleotide sequence ID" value="NZ_WHJC01000205.1"/>
</dbReference>
<dbReference type="Pfam" id="PF12646">
    <property type="entry name" value="DUF3783"/>
    <property type="match status" value="1"/>
</dbReference>
<protein>
    <submittedName>
        <fullName evidence="1">DUF3783 domain-containing protein</fullName>
    </submittedName>
</protein>
<comment type="caution">
    <text evidence="1">The sequence shown here is derived from an EMBL/GenBank/DDBJ whole genome shotgun (WGS) entry which is preliminary data.</text>
</comment>
<dbReference type="InterPro" id="IPR016621">
    <property type="entry name" value="UCP014543"/>
</dbReference>
<dbReference type="Proteomes" id="UP000430345">
    <property type="component" value="Unassembled WGS sequence"/>
</dbReference>
<accession>A0A6I1MQ62</accession>
<keyword evidence="2" id="KW-1185">Reference proteome</keyword>
<evidence type="ECO:0000313" key="1">
    <source>
        <dbReference type="EMBL" id="MPQ44382.1"/>
    </source>
</evidence>
<organism evidence="1 2">
    <name type="scientific">Clostridium tarantellae</name>
    <dbReference type="NCBI Taxonomy" id="39493"/>
    <lineage>
        <taxon>Bacteria</taxon>
        <taxon>Bacillati</taxon>
        <taxon>Bacillota</taxon>
        <taxon>Clostridia</taxon>
        <taxon>Eubacteriales</taxon>
        <taxon>Clostridiaceae</taxon>
        <taxon>Clostridium</taxon>
    </lineage>
</organism>
<proteinExistence type="predicted"/>
<gene>
    <name evidence="1" type="ORF">GBZ86_11500</name>
</gene>
<reference evidence="1 2" key="1">
    <citation type="submission" date="2019-10" db="EMBL/GenBank/DDBJ databases">
        <title>The Genome Sequence of Clostridium tarantellae Isolated from Fish Brain.</title>
        <authorList>
            <person name="Bano L."/>
            <person name="Kiel M."/>
            <person name="Sales G."/>
            <person name="Doxey A.C."/>
            <person name="Mansfield M.J."/>
            <person name="Schiavone M."/>
            <person name="Rossetto O."/>
            <person name="Pirazzini M."/>
            <person name="Dobrindt U."/>
            <person name="Montecucco C."/>
        </authorList>
    </citation>
    <scope>NUCLEOTIDE SEQUENCE [LARGE SCALE GENOMIC DNA]</scope>
    <source>
        <strain evidence="1 2">DSM 3997</strain>
    </source>
</reference>
<dbReference type="OrthoDB" id="2053609at2"/>
<dbReference type="PIRSF" id="PIRSF014543">
    <property type="entry name" value="UCP014543"/>
    <property type="match status" value="1"/>
</dbReference>
<sequence>MAMLENEKSMLVYGLNEEQISDLQIMGVKLIVVKDEMVDMKIDDILSGLRFEIVNNKLDLQEQIIIFNNLPDEELKMMIGVVKGIVKNPILAMVTESSRQWEFINLAKHLIEERNWHMEHEKGKL</sequence>
<name>A0A6I1MQ62_9CLOT</name>
<dbReference type="EMBL" id="WHJC01000205">
    <property type="protein sequence ID" value="MPQ44382.1"/>
    <property type="molecule type" value="Genomic_DNA"/>
</dbReference>